<dbReference type="GO" id="GO:0043115">
    <property type="term" value="F:precorrin-2 dehydrogenase activity"/>
    <property type="evidence" value="ECO:0007669"/>
    <property type="project" value="UniProtKB-EC"/>
</dbReference>
<keyword evidence="3 7" id="KW-0560">Oxidoreductase</keyword>
<gene>
    <name evidence="7" type="primary">cysG</name>
    <name evidence="7" type="ORF">GEAMG1_2540</name>
</gene>
<dbReference type="PANTHER" id="PTHR35330">
    <property type="entry name" value="SIROHEME BIOSYNTHESIS PROTEIN MET8"/>
    <property type="match status" value="1"/>
</dbReference>
<dbReference type="Pfam" id="PF13241">
    <property type="entry name" value="NAD_binding_7"/>
    <property type="match status" value="1"/>
</dbReference>
<dbReference type="Proteomes" id="UP001295463">
    <property type="component" value="Chromosome"/>
</dbReference>
<dbReference type="Gene3D" id="1.10.8.610">
    <property type="entry name" value="SirC, precorrin-2 dehydrogenase, C-terminal helical domain-like"/>
    <property type="match status" value="1"/>
</dbReference>
<dbReference type="SUPFAM" id="SSF75615">
    <property type="entry name" value="Siroheme synthase middle domains-like"/>
    <property type="match status" value="1"/>
</dbReference>
<dbReference type="InterPro" id="IPR006367">
    <property type="entry name" value="Sirohaem_synthase_N"/>
</dbReference>
<dbReference type="NCBIfam" id="TIGR01470">
    <property type="entry name" value="cysG_Nterm"/>
    <property type="match status" value="1"/>
</dbReference>
<keyword evidence="5" id="KW-0627">Porphyrin biosynthesis</keyword>
<dbReference type="SUPFAM" id="SSF51735">
    <property type="entry name" value="NAD(P)-binding Rossmann-fold domains"/>
    <property type="match status" value="1"/>
</dbReference>
<name>A0ABM9DDC8_9BACT</name>
<protein>
    <recommendedName>
        <fullName evidence="2">precorrin-2 dehydrogenase</fullName>
        <ecNumber evidence="2">1.3.1.76</ecNumber>
    </recommendedName>
</protein>
<evidence type="ECO:0000256" key="6">
    <source>
        <dbReference type="ARBA" id="ARBA00047561"/>
    </source>
</evidence>
<keyword evidence="4" id="KW-0520">NAD</keyword>
<evidence type="ECO:0000313" key="8">
    <source>
        <dbReference type="Proteomes" id="UP001295463"/>
    </source>
</evidence>
<evidence type="ECO:0000256" key="1">
    <source>
        <dbReference type="ARBA" id="ARBA00005010"/>
    </source>
</evidence>
<comment type="pathway">
    <text evidence="1">Porphyrin-containing compound metabolism; siroheme biosynthesis; sirohydrochlorin from precorrin-2: step 1/1.</text>
</comment>
<dbReference type="RefSeq" id="WP_305733130.1">
    <property type="nucleotide sequence ID" value="NZ_OW150024.1"/>
</dbReference>
<reference evidence="7 8" key="1">
    <citation type="submission" date="2022-03" db="EMBL/GenBank/DDBJ databases">
        <authorList>
            <person name="Koch H."/>
        </authorList>
    </citation>
    <scope>NUCLEOTIDE SEQUENCE [LARGE SCALE GENOMIC DNA]</scope>
    <source>
        <strain evidence="7 8">G1</strain>
    </source>
</reference>
<proteinExistence type="predicted"/>
<dbReference type="PANTHER" id="PTHR35330:SF1">
    <property type="entry name" value="SIROHEME BIOSYNTHESIS PROTEIN MET8"/>
    <property type="match status" value="1"/>
</dbReference>
<evidence type="ECO:0000256" key="3">
    <source>
        <dbReference type="ARBA" id="ARBA00023002"/>
    </source>
</evidence>
<evidence type="ECO:0000313" key="7">
    <source>
        <dbReference type="EMBL" id="CAH2032376.1"/>
    </source>
</evidence>
<evidence type="ECO:0000256" key="4">
    <source>
        <dbReference type="ARBA" id="ARBA00023027"/>
    </source>
</evidence>
<dbReference type="EC" id="1.3.1.76" evidence="2"/>
<dbReference type="InterPro" id="IPR036291">
    <property type="entry name" value="NAD(P)-bd_dom_sf"/>
</dbReference>
<accession>A0ABM9DDC8</accession>
<evidence type="ECO:0000256" key="5">
    <source>
        <dbReference type="ARBA" id="ARBA00023244"/>
    </source>
</evidence>
<sequence length="227" mass="24077">MQVRNQPFHHLTISLDLAGRRAVLVGGGAVAARKAGVLREAGMELVVVAPELTPRLAELAAAGELSWRQRPWAPGDLAGAALVVAATSDREVNRQVADEARLLGIAVNVADRPEEGTCRFPALLRRGRLEIAVGTEGSAPAVAAAVRDHVAEAIGEEYGELLELLAELREKLLTLGMAKAYNTDFVKNLMAQGLMEMLRGGERAEAERMIEAALSSAVDSHASRSGS</sequence>
<evidence type="ECO:0000256" key="2">
    <source>
        <dbReference type="ARBA" id="ARBA00012400"/>
    </source>
</evidence>
<dbReference type="EMBL" id="OW150024">
    <property type="protein sequence ID" value="CAH2032376.1"/>
    <property type="molecule type" value="Genomic_DNA"/>
</dbReference>
<organism evidence="7 8">
    <name type="scientific">Trichlorobacter ammonificans</name>
    <dbReference type="NCBI Taxonomy" id="2916410"/>
    <lineage>
        <taxon>Bacteria</taxon>
        <taxon>Pseudomonadati</taxon>
        <taxon>Thermodesulfobacteriota</taxon>
        <taxon>Desulfuromonadia</taxon>
        <taxon>Geobacterales</taxon>
        <taxon>Geobacteraceae</taxon>
        <taxon>Trichlorobacter</taxon>
    </lineage>
</organism>
<dbReference type="InterPro" id="IPR028161">
    <property type="entry name" value="Met8-like"/>
</dbReference>
<keyword evidence="8" id="KW-1185">Reference proteome</keyword>
<dbReference type="InterPro" id="IPR042518">
    <property type="entry name" value="SirC_C"/>
</dbReference>
<comment type="catalytic activity">
    <reaction evidence="6">
        <text>precorrin-2 + NAD(+) = sirohydrochlorin + NADH + 2 H(+)</text>
        <dbReference type="Rhea" id="RHEA:15613"/>
        <dbReference type="ChEBI" id="CHEBI:15378"/>
        <dbReference type="ChEBI" id="CHEBI:57540"/>
        <dbReference type="ChEBI" id="CHEBI:57945"/>
        <dbReference type="ChEBI" id="CHEBI:58351"/>
        <dbReference type="ChEBI" id="CHEBI:58827"/>
        <dbReference type="EC" id="1.3.1.76"/>
    </reaction>
</comment>
<dbReference type="Gene3D" id="3.40.50.720">
    <property type="entry name" value="NAD(P)-binding Rossmann-like Domain"/>
    <property type="match status" value="1"/>
</dbReference>